<feature type="transmembrane region" description="Helical" evidence="1">
    <location>
        <begin position="37"/>
        <end position="59"/>
    </location>
</feature>
<keyword evidence="1" id="KW-0812">Transmembrane</keyword>
<keyword evidence="3" id="KW-1185">Reference proteome</keyword>
<evidence type="ECO:0000313" key="3">
    <source>
        <dbReference type="Proteomes" id="UP000199476"/>
    </source>
</evidence>
<protein>
    <submittedName>
        <fullName evidence="2">Uncharacterized protein</fullName>
    </submittedName>
</protein>
<organism evidence="2 3">
    <name type="scientific">Halarsenatibacter silvermanii</name>
    <dbReference type="NCBI Taxonomy" id="321763"/>
    <lineage>
        <taxon>Bacteria</taxon>
        <taxon>Bacillati</taxon>
        <taxon>Bacillota</taxon>
        <taxon>Clostridia</taxon>
        <taxon>Halanaerobiales</taxon>
        <taxon>Halarsenatibacteraceae</taxon>
        <taxon>Halarsenatibacter</taxon>
    </lineage>
</organism>
<sequence>MLRSVSTFFLIFTAFWYIIYSRNILDMGKQYPSRSAALLGAIMTSLLASGIYLVLMFFMG</sequence>
<dbReference type="EMBL" id="FNGO01000003">
    <property type="protein sequence ID" value="SDL29295.1"/>
    <property type="molecule type" value="Genomic_DNA"/>
</dbReference>
<gene>
    <name evidence="2" type="ORF">SAMN04488692_10375</name>
</gene>
<dbReference type="STRING" id="321763.SAMN04488692_10375"/>
<dbReference type="Proteomes" id="UP000199476">
    <property type="component" value="Unassembled WGS sequence"/>
</dbReference>
<evidence type="ECO:0000256" key="1">
    <source>
        <dbReference type="SAM" id="Phobius"/>
    </source>
</evidence>
<proteinExistence type="predicted"/>
<name>A0A1G9IW71_9FIRM</name>
<accession>A0A1G9IW71</accession>
<dbReference type="RefSeq" id="WP_089758239.1">
    <property type="nucleotide sequence ID" value="NZ_FNGO01000003.1"/>
</dbReference>
<evidence type="ECO:0000313" key="2">
    <source>
        <dbReference type="EMBL" id="SDL29295.1"/>
    </source>
</evidence>
<keyword evidence="1" id="KW-1133">Transmembrane helix</keyword>
<feature type="transmembrane region" description="Helical" evidence="1">
    <location>
        <begin position="6"/>
        <end position="25"/>
    </location>
</feature>
<keyword evidence="1" id="KW-0472">Membrane</keyword>
<reference evidence="2 3" key="1">
    <citation type="submission" date="2016-10" db="EMBL/GenBank/DDBJ databases">
        <authorList>
            <person name="de Groot N.N."/>
        </authorList>
    </citation>
    <scope>NUCLEOTIDE SEQUENCE [LARGE SCALE GENOMIC DNA]</scope>
    <source>
        <strain evidence="2 3">SLAS-1</strain>
    </source>
</reference>
<dbReference type="AlphaFoldDB" id="A0A1G9IW71"/>